<comment type="caution">
    <text evidence="14">The sequence shown here is derived from an EMBL/GenBank/DDBJ whole genome shotgun (WGS) entry which is preliminary data.</text>
</comment>
<evidence type="ECO:0000256" key="7">
    <source>
        <dbReference type="ARBA" id="ARBA00022840"/>
    </source>
</evidence>
<dbReference type="AlphaFoldDB" id="A0AAE5AH49"/>
<dbReference type="SUPFAM" id="SSF52540">
    <property type="entry name" value="P-loop containing nucleoside triphosphate hydrolases"/>
    <property type="match status" value="2"/>
</dbReference>
<dbReference type="NCBIfam" id="TIGR00174">
    <property type="entry name" value="miaA"/>
    <property type="match status" value="1"/>
</dbReference>
<dbReference type="GO" id="GO:0052381">
    <property type="term" value="F:tRNA dimethylallyltransferase activity"/>
    <property type="evidence" value="ECO:0007669"/>
    <property type="project" value="UniProtKB-UniRule"/>
</dbReference>
<keyword evidence="8 10" id="KW-0460">Magnesium</keyword>
<evidence type="ECO:0000256" key="9">
    <source>
        <dbReference type="ARBA" id="ARBA00049563"/>
    </source>
</evidence>
<dbReference type="HAMAP" id="MF_00185">
    <property type="entry name" value="IPP_trans"/>
    <property type="match status" value="1"/>
</dbReference>
<comment type="function">
    <text evidence="2 10 12">Catalyzes the transfer of a dimethylallyl group onto the adenine at position 37 in tRNAs that read codons beginning with uridine, leading to the formation of N6-(dimethylallyl)adenosine (i(6)A).</text>
</comment>
<reference evidence="14" key="1">
    <citation type="submission" date="2023-02" db="EMBL/GenBank/DDBJ databases">
        <title>Host association and intracellularity evolved multiple times independently in the Rickettsiales.</title>
        <authorList>
            <person name="Castelli M."/>
            <person name="Nardi T."/>
            <person name="Gammuto L."/>
            <person name="Bellinzona G."/>
            <person name="Sabaneyeva E."/>
            <person name="Potekhin A."/>
            <person name="Serra V."/>
            <person name="Petroni G."/>
            <person name="Sassera D."/>
        </authorList>
    </citation>
    <scope>NUCLEOTIDE SEQUENCE</scope>
    <source>
        <strain evidence="14">USBL-36I1</strain>
    </source>
</reference>
<feature type="region of interest" description="Interaction with substrate tRNA" evidence="10">
    <location>
        <begin position="39"/>
        <end position="42"/>
    </location>
</feature>
<keyword evidence="4 10" id="KW-0808">Transferase</keyword>
<evidence type="ECO:0000256" key="10">
    <source>
        <dbReference type="HAMAP-Rule" id="MF_00185"/>
    </source>
</evidence>
<keyword evidence="5 10" id="KW-0819">tRNA processing</keyword>
<comment type="similarity">
    <text evidence="3 10 13">Belongs to the IPP transferase family.</text>
</comment>
<evidence type="ECO:0000256" key="13">
    <source>
        <dbReference type="RuleBase" id="RU003785"/>
    </source>
</evidence>
<dbReference type="InterPro" id="IPR039657">
    <property type="entry name" value="Dimethylallyltransferase"/>
</dbReference>
<dbReference type="Gene3D" id="1.10.20.140">
    <property type="match status" value="1"/>
</dbReference>
<organism evidence="14 15">
    <name type="scientific">Lyticum sinuosum</name>
    <dbReference type="NCBI Taxonomy" id="1332059"/>
    <lineage>
        <taxon>Bacteria</taxon>
        <taxon>Pseudomonadati</taxon>
        <taxon>Pseudomonadota</taxon>
        <taxon>Alphaproteobacteria</taxon>
        <taxon>Rickettsiales</taxon>
        <taxon>Lyticum</taxon>
    </lineage>
</organism>
<evidence type="ECO:0000256" key="6">
    <source>
        <dbReference type="ARBA" id="ARBA00022741"/>
    </source>
</evidence>
<comment type="cofactor">
    <cofactor evidence="1 10">
        <name>Mg(2+)</name>
        <dbReference type="ChEBI" id="CHEBI:18420"/>
    </cofactor>
</comment>
<evidence type="ECO:0000256" key="8">
    <source>
        <dbReference type="ARBA" id="ARBA00022842"/>
    </source>
</evidence>
<comment type="caution">
    <text evidence="10">Lacks conserved residue(s) required for the propagation of feature annotation.</text>
</comment>
<evidence type="ECO:0000256" key="11">
    <source>
        <dbReference type="RuleBase" id="RU003783"/>
    </source>
</evidence>
<evidence type="ECO:0000313" key="15">
    <source>
        <dbReference type="Proteomes" id="UP001289135"/>
    </source>
</evidence>
<feature type="site" description="Interaction with substrate tRNA" evidence="10">
    <location>
        <position position="113"/>
    </location>
</feature>
<protein>
    <recommendedName>
        <fullName evidence="10">tRNA dimethylallyltransferase</fullName>
        <ecNumber evidence="10">2.5.1.75</ecNumber>
    </recommendedName>
    <alternativeName>
        <fullName evidence="10">Dimethylallyl diphosphate:tRNA dimethylallyltransferase</fullName>
        <shortName evidence="10">DMAPP:tRNA dimethylallyltransferase</shortName>
        <shortName evidence="10">DMATase</shortName>
    </alternativeName>
    <alternativeName>
        <fullName evidence="10">Isopentenyl-diphosphate:tRNA isopentenyltransferase</fullName>
        <shortName evidence="10">IPP transferase</shortName>
        <shortName evidence="10">IPPT</shortName>
        <shortName evidence="10">IPTase</shortName>
    </alternativeName>
</protein>
<dbReference type="RefSeq" id="WP_322498594.1">
    <property type="nucleotide sequence ID" value="NZ_JARGYU010000001.1"/>
</dbReference>
<dbReference type="PANTHER" id="PTHR11088">
    <property type="entry name" value="TRNA DIMETHYLALLYLTRANSFERASE"/>
    <property type="match status" value="1"/>
</dbReference>
<comment type="subunit">
    <text evidence="10">Monomer.</text>
</comment>
<dbReference type="InterPro" id="IPR027417">
    <property type="entry name" value="P-loop_NTPase"/>
</dbReference>
<keyword evidence="15" id="KW-1185">Reference proteome</keyword>
<feature type="site" description="Interaction with substrate tRNA" evidence="10">
    <location>
        <position position="136"/>
    </location>
</feature>
<evidence type="ECO:0000313" key="14">
    <source>
        <dbReference type="EMBL" id="MDZ5761175.1"/>
    </source>
</evidence>
<sequence length="333" mass="38859">MEKLPKIIVVFGATSSGKSNLSDKIYNSSNKDFMIINGDSAQLYQELPILTAIPSDYKKYNSNKIISLSSLYRIWSIFDNKDDKSVKSWLNLCIDNIDTSRINKITPVIVGGTGMYISSLIEGINNMPSHSTCLYRKYENDINEKKISVQELYNKLIYLDKDLAIKLSHNDKQRIIRGLSFYESTGTKLSTWQNHNQISNKYKENEFLLIYIDPPKEILQERIIFRLDKMIAEGVIDEVENIMNLTQKYKNDNKEYSLPRIIGLNEIIDYIKGKIDINNMKEKIICKTRQYAKRQNTWFRNKILKKFPSITTIYSDNKIDKIYINDILSQLRQ</sequence>
<evidence type="ECO:0000256" key="12">
    <source>
        <dbReference type="RuleBase" id="RU003784"/>
    </source>
</evidence>
<keyword evidence="6 10" id="KW-0547">Nucleotide-binding</keyword>
<dbReference type="Proteomes" id="UP001289135">
    <property type="component" value="Unassembled WGS sequence"/>
</dbReference>
<evidence type="ECO:0000256" key="4">
    <source>
        <dbReference type="ARBA" id="ARBA00022679"/>
    </source>
</evidence>
<dbReference type="GO" id="GO:0006400">
    <property type="term" value="P:tRNA modification"/>
    <property type="evidence" value="ECO:0007669"/>
    <property type="project" value="TreeGrafter"/>
</dbReference>
<evidence type="ECO:0000256" key="3">
    <source>
        <dbReference type="ARBA" id="ARBA00005842"/>
    </source>
</evidence>
<name>A0AAE5AH49_9RICK</name>
<dbReference type="PANTHER" id="PTHR11088:SF60">
    <property type="entry name" value="TRNA DIMETHYLALLYLTRANSFERASE"/>
    <property type="match status" value="1"/>
</dbReference>
<gene>
    <name evidence="10" type="primary">miaA</name>
    <name evidence="14" type="ORF">Lyticum_00342</name>
</gene>
<accession>A0AAE5AH49</accession>
<dbReference type="EC" id="2.5.1.75" evidence="10"/>
<evidence type="ECO:0000256" key="5">
    <source>
        <dbReference type="ARBA" id="ARBA00022694"/>
    </source>
</evidence>
<evidence type="ECO:0000256" key="1">
    <source>
        <dbReference type="ARBA" id="ARBA00001946"/>
    </source>
</evidence>
<dbReference type="InterPro" id="IPR018022">
    <property type="entry name" value="IPT"/>
</dbReference>
<feature type="region of interest" description="Interaction with substrate tRNA" evidence="10">
    <location>
        <begin position="173"/>
        <end position="177"/>
    </location>
</feature>
<comment type="catalytic activity">
    <reaction evidence="9 10 11">
        <text>adenosine(37) in tRNA + dimethylallyl diphosphate = N(6)-dimethylallyladenosine(37) in tRNA + diphosphate</text>
        <dbReference type="Rhea" id="RHEA:26482"/>
        <dbReference type="Rhea" id="RHEA-COMP:10162"/>
        <dbReference type="Rhea" id="RHEA-COMP:10375"/>
        <dbReference type="ChEBI" id="CHEBI:33019"/>
        <dbReference type="ChEBI" id="CHEBI:57623"/>
        <dbReference type="ChEBI" id="CHEBI:74411"/>
        <dbReference type="ChEBI" id="CHEBI:74415"/>
        <dbReference type="EC" id="2.5.1.75"/>
    </reaction>
</comment>
<feature type="binding site" evidence="10">
    <location>
        <begin position="12"/>
        <end position="19"/>
    </location>
    <ligand>
        <name>ATP</name>
        <dbReference type="ChEBI" id="CHEBI:30616"/>
    </ligand>
</feature>
<keyword evidence="7 10" id="KW-0067">ATP-binding</keyword>
<dbReference type="EMBL" id="JARGYU010000001">
    <property type="protein sequence ID" value="MDZ5761175.1"/>
    <property type="molecule type" value="Genomic_DNA"/>
</dbReference>
<dbReference type="Gene3D" id="3.40.50.300">
    <property type="entry name" value="P-loop containing nucleotide triphosphate hydrolases"/>
    <property type="match status" value="1"/>
</dbReference>
<dbReference type="GO" id="GO:0005524">
    <property type="term" value="F:ATP binding"/>
    <property type="evidence" value="ECO:0007669"/>
    <property type="project" value="UniProtKB-UniRule"/>
</dbReference>
<feature type="binding site" evidence="10">
    <location>
        <begin position="14"/>
        <end position="19"/>
    </location>
    <ligand>
        <name>substrate</name>
    </ligand>
</feature>
<proteinExistence type="inferred from homology"/>
<evidence type="ECO:0000256" key="2">
    <source>
        <dbReference type="ARBA" id="ARBA00003213"/>
    </source>
</evidence>
<dbReference type="Pfam" id="PF01715">
    <property type="entry name" value="IPPT"/>
    <property type="match status" value="1"/>
</dbReference>